<feature type="chain" id="PRO_5045488676" evidence="2">
    <location>
        <begin position="20"/>
        <end position="616"/>
    </location>
</feature>
<dbReference type="EMBL" id="JANTEZ010000001">
    <property type="protein sequence ID" value="MCS5713282.1"/>
    <property type="molecule type" value="Genomic_DNA"/>
</dbReference>
<organism evidence="3 4">
    <name type="scientific">Herbiconiux gentiana</name>
    <dbReference type="NCBI Taxonomy" id="2970912"/>
    <lineage>
        <taxon>Bacteria</taxon>
        <taxon>Bacillati</taxon>
        <taxon>Actinomycetota</taxon>
        <taxon>Actinomycetes</taxon>
        <taxon>Micrococcales</taxon>
        <taxon>Microbacteriaceae</taxon>
        <taxon>Herbiconiux</taxon>
    </lineage>
</organism>
<evidence type="ECO:0000313" key="3">
    <source>
        <dbReference type="EMBL" id="MCS5713282.1"/>
    </source>
</evidence>
<accession>A0ABT2GCC5</accession>
<dbReference type="PROSITE" id="PS51257">
    <property type="entry name" value="PROKAR_LIPOPROTEIN"/>
    <property type="match status" value="1"/>
</dbReference>
<name>A0ABT2GCC5_9MICO</name>
<evidence type="ECO:0000313" key="4">
    <source>
        <dbReference type="Proteomes" id="UP001165580"/>
    </source>
</evidence>
<dbReference type="RefSeq" id="WP_259485210.1">
    <property type="nucleotide sequence ID" value="NZ_JANTEZ010000001.1"/>
</dbReference>
<reference evidence="3" key="1">
    <citation type="submission" date="2022-08" db="EMBL/GenBank/DDBJ databases">
        <authorList>
            <person name="Deng Y."/>
            <person name="Han X.-F."/>
            <person name="Zhang Y.-Q."/>
        </authorList>
    </citation>
    <scope>NUCLEOTIDE SEQUENCE</scope>
    <source>
        <strain evidence="3">CPCC 205716</strain>
    </source>
</reference>
<keyword evidence="4" id="KW-1185">Reference proteome</keyword>
<evidence type="ECO:0000256" key="2">
    <source>
        <dbReference type="SAM" id="SignalP"/>
    </source>
</evidence>
<gene>
    <name evidence="3" type="ORF">NVV95_01810</name>
</gene>
<dbReference type="Proteomes" id="UP001165580">
    <property type="component" value="Unassembled WGS sequence"/>
</dbReference>
<feature type="region of interest" description="Disordered" evidence="1">
    <location>
        <begin position="496"/>
        <end position="517"/>
    </location>
</feature>
<feature type="compositionally biased region" description="Pro residues" evidence="1">
    <location>
        <begin position="501"/>
        <end position="510"/>
    </location>
</feature>
<keyword evidence="2" id="KW-0732">Signal</keyword>
<proteinExistence type="predicted"/>
<sequence length="616" mass="62784">MRRVRSVLVAVVVIGLLSACIGSPPTPRASDADADAGASGIALTRDQLEDAGLALVDDETVAVEASAALTLTAIQAERMITEASLGAGVSGAELDALVPAEPGYPSASYLLAAWISSAELPGEHPGAELVRPLYDDPEGIDWTHPQSIVFPMVVVALFVQDFLTAAAEDGSFGEEATTPGASAGERGPASAVTAALQRAPAPAAVTAGVLDAPCSTLTGFLSSAVQKVFDVLRVVPQAISGIEELGPFGLLAGAVIGGAIDLAQGVVSGLISSVTAPALNVLRVALTGLGVASEVLSFFTGQRLTVTAAPADHTAFAIDPAADVTGTFRAEANKLSDDWPKALVDCATASGAEIPPLIRAGDPADWTLTSGDGLIVLDSASSRVADDRSVSMGFTTGREDAETAKGPEITRIARVSVTVPRQEVGEFLDFAARQVETLKGEILAKLPGLLQEPAATVLNAVIDPIVATIRAEVTEVTGGIGMLNLAGDGFVWVTYHEPKQPDPAPSADPEPLPEEEGDFCTQFSEQAGIAAAALPGAADPFSWAAAFAAGLHGITATPPADLAADFSTVLAFYDLAGTISFENAQPLADFVAANDIDGARVRLWTACGAPQIDGGL</sequence>
<protein>
    <submittedName>
        <fullName evidence="3">Uncharacterized protein</fullName>
    </submittedName>
</protein>
<evidence type="ECO:0000256" key="1">
    <source>
        <dbReference type="SAM" id="MobiDB-lite"/>
    </source>
</evidence>
<feature type="signal peptide" evidence="2">
    <location>
        <begin position="1"/>
        <end position="19"/>
    </location>
</feature>
<comment type="caution">
    <text evidence="3">The sequence shown here is derived from an EMBL/GenBank/DDBJ whole genome shotgun (WGS) entry which is preliminary data.</text>
</comment>